<organism evidence="1 2">
    <name type="scientific">Kouleothrix aurantiaca</name>
    <dbReference type="NCBI Taxonomy" id="186479"/>
    <lineage>
        <taxon>Bacteria</taxon>
        <taxon>Bacillati</taxon>
        <taxon>Chloroflexota</taxon>
        <taxon>Chloroflexia</taxon>
        <taxon>Chloroflexales</taxon>
        <taxon>Roseiflexineae</taxon>
        <taxon>Roseiflexaceae</taxon>
        <taxon>Kouleothrix</taxon>
    </lineage>
</organism>
<name>A0A0N8PQX5_9CHLR</name>
<keyword evidence="2" id="KW-1185">Reference proteome</keyword>
<proteinExistence type="predicted"/>
<protein>
    <recommendedName>
        <fullName evidence="3">Calcineurin-like phosphoesterase domain-containing protein</fullName>
    </recommendedName>
</protein>
<evidence type="ECO:0000313" key="1">
    <source>
        <dbReference type="EMBL" id="KPV48341.1"/>
    </source>
</evidence>
<dbReference type="Proteomes" id="UP000050509">
    <property type="component" value="Unassembled WGS sequence"/>
</dbReference>
<comment type="caution">
    <text evidence="1">The sequence shown here is derived from an EMBL/GenBank/DDBJ whole genome shotgun (WGS) entry which is preliminary data.</text>
</comment>
<gene>
    <name evidence="1" type="ORF">SE17_38580</name>
</gene>
<feature type="non-terminal residue" evidence="1">
    <location>
        <position position="1"/>
    </location>
</feature>
<evidence type="ECO:0000313" key="2">
    <source>
        <dbReference type="Proteomes" id="UP000050509"/>
    </source>
</evidence>
<dbReference type="EMBL" id="LJCR01002729">
    <property type="protein sequence ID" value="KPV48341.1"/>
    <property type="molecule type" value="Genomic_DNA"/>
</dbReference>
<dbReference type="InterPro" id="IPR029052">
    <property type="entry name" value="Metallo-depent_PP-like"/>
</dbReference>
<feature type="non-terminal residue" evidence="1">
    <location>
        <position position="291"/>
    </location>
</feature>
<evidence type="ECO:0008006" key="3">
    <source>
        <dbReference type="Google" id="ProtNLM"/>
    </source>
</evidence>
<dbReference type="AlphaFoldDB" id="A0A0N8PQX5"/>
<sequence length="291" mass="32209">AVFARLRAFMEAGHSVTILVGNHDIDLLWPDVWALVFDAIYPPGAAGTLRREAYSVTVGTAARGRVYIEHGHERDPENCFGERMSNPFGDDGTGTMRLKRCYGTLFVDSIYNQLEGERWFIDNVKPISKVIGLGLKNDLFYTGGALALIVKFFFTGGLPPKQLATVLDDADTWPAGQRTPGALLNEVKDDNLRDYLQERLANPQVRAEFNAGVARFNAEEWREMRAGADKQPTVQAIADDRPRSVLLGAEEEDYYRAGAREVMALDPGISTVVMGHTHFAIDGLINPLELP</sequence>
<dbReference type="SUPFAM" id="SSF56300">
    <property type="entry name" value="Metallo-dependent phosphatases"/>
    <property type="match status" value="1"/>
</dbReference>
<accession>A0A0N8PQX5</accession>
<reference evidence="1 2" key="1">
    <citation type="submission" date="2015-09" db="EMBL/GenBank/DDBJ databases">
        <title>Draft genome sequence of Kouleothrix aurantiaca JCM 19913.</title>
        <authorList>
            <person name="Hemp J."/>
        </authorList>
    </citation>
    <scope>NUCLEOTIDE SEQUENCE [LARGE SCALE GENOMIC DNA]</scope>
    <source>
        <strain evidence="1 2">COM-B</strain>
    </source>
</reference>